<dbReference type="EMBL" id="UGQF01000001">
    <property type="protein sequence ID" value="STZ02973.1"/>
    <property type="molecule type" value="Genomic_DNA"/>
</dbReference>
<dbReference type="Proteomes" id="UP000190777">
    <property type="component" value="Unassembled WGS sequence"/>
</dbReference>
<keyword evidence="3" id="KW-1185">Reference proteome</keyword>
<name>A0A378QU85_9GAMM</name>
<gene>
    <name evidence="1" type="ORF">B5J93_02250</name>
    <name evidence="2" type="ORF">NCTC11012_01202</name>
</gene>
<reference evidence="2 4" key="2">
    <citation type="submission" date="2018-06" db="EMBL/GenBank/DDBJ databases">
        <authorList>
            <consortium name="Pathogen Informatics"/>
            <person name="Doyle S."/>
        </authorList>
    </citation>
    <scope>NUCLEOTIDE SEQUENCE [LARGE SCALE GENOMIC DNA]</scope>
    <source>
        <strain evidence="2 4">NCTC11012</strain>
    </source>
</reference>
<reference evidence="1 3" key="1">
    <citation type="submission" date="2017-03" db="EMBL/GenBank/DDBJ databases">
        <title>Draft genome sequence of Moraxella equi CCUG 4950T type strain.</title>
        <authorList>
            <person name="Salva-Serra F."/>
            <person name="Engstrom-Jakobsson H."/>
            <person name="Thorell K."/>
            <person name="Jaen-Luchoro D."/>
            <person name="Gonzales-Siles L."/>
            <person name="Karlsson R."/>
            <person name="Yazdan S."/>
            <person name="Boulund F."/>
            <person name="Johnning A."/>
            <person name="Engstrand L."/>
            <person name="Kristiansson E."/>
            <person name="Moore E."/>
        </authorList>
    </citation>
    <scope>NUCLEOTIDE SEQUENCE [LARGE SCALE GENOMIC DNA]</scope>
    <source>
        <strain evidence="1 3">CCUG 4950</strain>
    </source>
</reference>
<dbReference type="RefSeq" id="WP_079324238.1">
    <property type="nucleotide sequence ID" value="NZ_MXAP01000021.1"/>
</dbReference>
<sequence>MGGFGVTIFKKTVSVLGILAICLFSSVCFAGGTFFPIQINDIHTVSKKEHIIYFKMLENDNTKNFPYPLESCEQVTLKIEYKEWEWDDKLGLFFENLFTLNSGTRRLNRTISQLKEHVKNNQKFILSDVEAFQYHPNNQCEIFSKALDMEDTLTISFVENQSKEPMIFLQPYRNSSRIESRFKI</sequence>
<evidence type="ECO:0000313" key="3">
    <source>
        <dbReference type="Proteomes" id="UP000190777"/>
    </source>
</evidence>
<evidence type="ECO:0000313" key="2">
    <source>
        <dbReference type="EMBL" id="STZ02973.1"/>
    </source>
</evidence>
<evidence type="ECO:0000313" key="4">
    <source>
        <dbReference type="Proteomes" id="UP000254618"/>
    </source>
</evidence>
<dbReference type="EMBL" id="MXAP01000021">
    <property type="protein sequence ID" value="OPH39829.1"/>
    <property type="molecule type" value="Genomic_DNA"/>
</dbReference>
<organism evidence="2 4">
    <name type="scientific">Moraxella equi</name>
    <dbReference type="NCBI Taxonomy" id="60442"/>
    <lineage>
        <taxon>Bacteria</taxon>
        <taxon>Pseudomonadati</taxon>
        <taxon>Pseudomonadota</taxon>
        <taxon>Gammaproteobacteria</taxon>
        <taxon>Moraxellales</taxon>
        <taxon>Moraxellaceae</taxon>
        <taxon>Moraxella</taxon>
    </lineage>
</organism>
<protein>
    <submittedName>
        <fullName evidence="2">Uncharacterized protein</fullName>
    </submittedName>
</protein>
<accession>A0A378QU85</accession>
<dbReference type="AlphaFoldDB" id="A0A378QU85"/>
<dbReference type="Proteomes" id="UP000254618">
    <property type="component" value="Unassembled WGS sequence"/>
</dbReference>
<proteinExistence type="predicted"/>
<evidence type="ECO:0000313" key="1">
    <source>
        <dbReference type="EMBL" id="OPH39829.1"/>
    </source>
</evidence>